<evidence type="ECO:0000256" key="23">
    <source>
        <dbReference type="SAM" id="MobiDB-lite"/>
    </source>
</evidence>
<dbReference type="FunFam" id="1.10.510.10:FF:000232">
    <property type="entry name" value="Serine/threonine-protein kinase RIO1"/>
    <property type="match status" value="1"/>
</dbReference>
<dbReference type="SMART" id="SM00090">
    <property type="entry name" value="RIO"/>
    <property type="match status" value="1"/>
</dbReference>
<evidence type="ECO:0000256" key="13">
    <source>
        <dbReference type="ARBA" id="ARBA00022801"/>
    </source>
</evidence>
<evidence type="ECO:0000259" key="24">
    <source>
        <dbReference type="SMART" id="SM00090"/>
    </source>
</evidence>
<dbReference type="Pfam" id="PF01163">
    <property type="entry name" value="RIO1"/>
    <property type="match status" value="1"/>
</dbReference>
<dbReference type="GO" id="GO:0016787">
    <property type="term" value="F:hydrolase activity"/>
    <property type="evidence" value="ECO:0007669"/>
    <property type="project" value="UniProtKB-KW"/>
</dbReference>
<comment type="catalytic activity">
    <reaction evidence="16 19">
        <text>L-threonyl-[protein] + ATP = O-phospho-L-threonyl-[protein] + ADP + H(+)</text>
        <dbReference type="Rhea" id="RHEA:46608"/>
        <dbReference type="Rhea" id="RHEA-COMP:11060"/>
        <dbReference type="Rhea" id="RHEA-COMP:11605"/>
        <dbReference type="ChEBI" id="CHEBI:15378"/>
        <dbReference type="ChEBI" id="CHEBI:30013"/>
        <dbReference type="ChEBI" id="CHEBI:30616"/>
        <dbReference type="ChEBI" id="CHEBI:61977"/>
        <dbReference type="ChEBI" id="CHEBI:456216"/>
        <dbReference type="EC" id="2.7.11.1"/>
    </reaction>
</comment>
<comment type="catalytic activity">
    <reaction evidence="18">
        <text>ATP + H2O = ADP + phosphate + H(+)</text>
        <dbReference type="Rhea" id="RHEA:13065"/>
        <dbReference type="ChEBI" id="CHEBI:15377"/>
        <dbReference type="ChEBI" id="CHEBI:15378"/>
        <dbReference type="ChEBI" id="CHEBI:30616"/>
        <dbReference type="ChEBI" id="CHEBI:43474"/>
        <dbReference type="ChEBI" id="CHEBI:456216"/>
    </reaction>
</comment>
<dbReference type="PANTHER" id="PTHR45723">
    <property type="entry name" value="SERINE/THREONINE-PROTEIN KINASE RIO1"/>
    <property type="match status" value="1"/>
</dbReference>
<keyword evidence="26" id="KW-1185">Reference proteome</keyword>
<evidence type="ECO:0000256" key="19">
    <source>
        <dbReference type="PIRNR" id="PIRNR038147"/>
    </source>
</evidence>
<keyword evidence="8 19" id="KW-0723">Serine/threonine-protein kinase</keyword>
<evidence type="ECO:0000256" key="6">
    <source>
        <dbReference type="ARBA" id="ARBA00022490"/>
    </source>
</evidence>
<keyword evidence="12 19" id="KW-0418">Kinase</keyword>
<feature type="compositionally biased region" description="Basic and acidic residues" evidence="23">
    <location>
        <begin position="482"/>
        <end position="495"/>
    </location>
</feature>
<dbReference type="GO" id="GO:0042254">
    <property type="term" value="P:ribosome biogenesis"/>
    <property type="evidence" value="ECO:0007669"/>
    <property type="project" value="UniProtKB-KW"/>
</dbReference>
<dbReference type="FunFam" id="3.30.200.20:FF:000148">
    <property type="entry name" value="Serine/threonine-protein kinase RIO1"/>
    <property type="match status" value="1"/>
</dbReference>
<dbReference type="InterPro" id="IPR018935">
    <property type="entry name" value="RIO_kinase_CS"/>
</dbReference>
<evidence type="ECO:0000256" key="16">
    <source>
        <dbReference type="ARBA" id="ARBA00047899"/>
    </source>
</evidence>
<evidence type="ECO:0000256" key="11">
    <source>
        <dbReference type="ARBA" id="ARBA00022741"/>
    </source>
</evidence>
<protein>
    <recommendedName>
        <fullName evidence="5 19">Serine/threonine-protein kinase RIO1</fullName>
        <ecNumber evidence="4 19">2.7.11.1</ecNumber>
    </recommendedName>
</protein>
<dbReference type="GO" id="GO:0004674">
    <property type="term" value="F:protein serine/threonine kinase activity"/>
    <property type="evidence" value="ECO:0007669"/>
    <property type="project" value="UniProtKB-KW"/>
</dbReference>
<evidence type="ECO:0000256" key="3">
    <source>
        <dbReference type="ARBA" id="ARBA00009196"/>
    </source>
</evidence>
<dbReference type="Proteomes" id="UP000822688">
    <property type="component" value="Chromosome 8"/>
</dbReference>
<comment type="catalytic activity">
    <reaction evidence="17 19">
        <text>L-seryl-[protein] + ATP = O-phospho-L-seryl-[protein] + ADP + H(+)</text>
        <dbReference type="Rhea" id="RHEA:17989"/>
        <dbReference type="Rhea" id="RHEA-COMP:9863"/>
        <dbReference type="Rhea" id="RHEA-COMP:11604"/>
        <dbReference type="ChEBI" id="CHEBI:15378"/>
        <dbReference type="ChEBI" id="CHEBI:29999"/>
        <dbReference type="ChEBI" id="CHEBI:30616"/>
        <dbReference type="ChEBI" id="CHEBI:83421"/>
        <dbReference type="ChEBI" id="CHEBI:456216"/>
        <dbReference type="EC" id="2.7.11.1"/>
    </reaction>
</comment>
<feature type="compositionally biased region" description="Basic and acidic residues" evidence="23">
    <location>
        <begin position="404"/>
        <end position="417"/>
    </location>
</feature>
<evidence type="ECO:0000256" key="9">
    <source>
        <dbReference type="ARBA" id="ARBA00022679"/>
    </source>
</evidence>
<keyword evidence="9 19" id="KW-0808">Transferase</keyword>
<dbReference type="InterPro" id="IPR011009">
    <property type="entry name" value="Kinase-like_dom_sf"/>
</dbReference>
<evidence type="ECO:0000256" key="14">
    <source>
        <dbReference type="ARBA" id="ARBA00022840"/>
    </source>
</evidence>
<sequence length="533" mass="60430">METSWSLEMMEETEVSMLKEHFAMSNSVSTSVKDSMRRQAEGKINVKGKEDRATVEQALDPRTRMVLYKMLNRGVFKELNGCISTGKEANVYHATTATGEELAVKVFKTSILVFKDRERYVQGDFRFRHGYSKHNPRKMVKTWAEKEMRNLNRINSAGIRSPTPLLLRLHVLVMSFIGKEGWNAPRLKDAVVTESKMRECYFEIVLIMRKLYQVCKLVHGDLSEYNILYHEGHLWIIDVSQSVELDHPRALDFLREDCLHVSDFFRKNGVGVMSTRELFDFVVDPSLAEDQIDDYLEKIQEKINNRSGEQTAEEKVAEAVFIQSFIPKSLDQVEDYERDQERMKSGKDTEGIYYQTITGLKEDLSGVRLSSDHTEDAKDLATNGAFSDDEDDDDDDEDLNEDFDATHGKADDAKDLATSRIQNGVEGVDGATNDVSRPSEDQTPGAKDLATGEGLNGDEDDDGASENSEDEDSSDDEGEADGAPRDPKKEAARLARKEHKKKVKAEKRESRKTKLPKALKKKKKKLAKSKCTR</sequence>
<feature type="binding site" evidence="21">
    <location>
        <position position="105"/>
    </location>
    <ligand>
        <name>ATP</name>
        <dbReference type="ChEBI" id="CHEBI:30616"/>
    </ligand>
</feature>
<evidence type="ECO:0000256" key="12">
    <source>
        <dbReference type="ARBA" id="ARBA00022777"/>
    </source>
</evidence>
<dbReference type="EMBL" id="CM026429">
    <property type="protein sequence ID" value="KAG0565101.1"/>
    <property type="molecule type" value="Genomic_DNA"/>
</dbReference>
<dbReference type="CDD" id="cd05147">
    <property type="entry name" value="RIO1_euk"/>
    <property type="match status" value="1"/>
</dbReference>
<dbReference type="GO" id="GO:0005524">
    <property type="term" value="F:ATP binding"/>
    <property type="evidence" value="ECO:0007669"/>
    <property type="project" value="UniProtKB-KW"/>
</dbReference>
<keyword evidence="11 19" id="KW-0547">Nucleotide-binding</keyword>
<keyword evidence="10" id="KW-0479">Metal-binding</keyword>
<comment type="similarity">
    <text evidence="3 19">Belongs to the protein kinase superfamily. RIO-type Ser/Thr kinase family.</text>
</comment>
<dbReference type="GO" id="GO:0005737">
    <property type="term" value="C:cytoplasm"/>
    <property type="evidence" value="ECO:0007669"/>
    <property type="project" value="UniProtKB-SubCell"/>
</dbReference>
<evidence type="ECO:0000256" key="17">
    <source>
        <dbReference type="ARBA" id="ARBA00048679"/>
    </source>
</evidence>
<evidence type="ECO:0000256" key="1">
    <source>
        <dbReference type="ARBA" id="ARBA00001946"/>
    </source>
</evidence>
<dbReference type="SUPFAM" id="SSF56112">
    <property type="entry name" value="Protein kinase-like (PK-like)"/>
    <property type="match status" value="1"/>
</dbReference>
<accession>A0A8T0GZ51</accession>
<dbReference type="InterPro" id="IPR000687">
    <property type="entry name" value="RIO_kinase"/>
</dbReference>
<dbReference type="GO" id="GO:0046872">
    <property type="term" value="F:metal ion binding"/>
    <property type="evidence" value="ECO:0007669"/>
    <property type="project" value="UniProtKB-KW"/>
</dbReference>
<evidence type="ECO:0000256" key="4">
    <source>
        <dbReference type="ARBA" id="ARBA00012513"/>
    </source>
</evidence>
<evidence type="ECO:0000256" key="20">
    <source>
        <dbReference type="PIRSR" id="PIRSR038147-1"/>
    </source>
</evidence>
<name>A0A8T0GZ51_CERPU</name>
<comment type="cofactor">
    <cofactor evidence="1 22">
        <name>Mg(2+)</name>
        <dbReference type="ChEBI" id="CHEBI:18420"/>
    </cofactor>
</comment>
<dbReference type="OrthoDB" id="205248at2759"/>
<evidence type="ECO:0000256" key="10">
    <source>
        <dbReference type="ARBA" id="ARBA00022723"/>
    </source>
</evidence>
<dbReference type="Gene3D" id="3.30.200.20">
    <property type="entry name" value="Phosphorylase Kinase, domain 1"/>
    <property type="match status" value="1"/>
</dbReference>
<evidence type="ECO:0000256" key="7">
    <source>
        <dbReference type="ARBA" id="ARBA00022517"/>
    </source>
</evidence>
<organism evidence="25 26">
    <name type="scientific">Ceratodon purpureus</name>
    <name type="common">Fire moss</name>
    <name type="synonym">Dicranum purpureum</name>
    <dbReference type="NCBI Taxonomy" id="3225"/>
    <lineage>
        <taxon>Eukaryota</taxon>
        <taxon>Viridiplantae</taxon>
        <taxon>Streptophyta</taxon>
        <taxon>Embryophyta</taxon>
        <taxon>Bryophyta</taxon>
        <taxon>Bryophytina</taxon>
        <taxon>Bryopsida</taxon>
        <taxon>Dicranidae</taxon>
        <taxon>Pseudoditrichales</taxon>
        <taxon>Ditrichaceae</taxon>
        <taxon>Ceratodon</taxon>
    </lineage>
</organism>
<proteinExistence type="inferred from homology"/>
<evidence type="ECO:0000256" key="8">
    <source>
        <dbReference type="ARBA" id="ARBA00022527"/>
    </source>
</evidence>
<comment type="subcellular location">
    <subcellularLocation>
        <location evidence="2">Cytoplasm</location>
    </subcellularLocation>
</comment>
<keyword evidence="7" id="KW-0690">Ribosome biogenesis</keyword>
<evidence type="ECO:0000313" key="26">
    <source>
        <dbReference type="Proteomes" id="UP000822688"/>
    </source>
</evidence>
<evidence type="ECO:0000256" key="21">
    <source>
        <dbReference type="PIRSR" id="PIRSR038147-2"/>
    </source>
</evidence>
<feature type="active site" description="4-aspartylphosphate intermediate" evidence="20">
    <location>
        <position position="238"/>
    </location>
</feature>
<dbReference type="PROSITE" id="PS01245">
    <property type="entry name" value="RIO1"/>
    <property type="match status" value="1"/>
</dbReference>
<keyword evidence="14 19" id="KW-0067">ATP-binding</keyword>
<evidence type="ECO:0000256" key="18">
    <source>
        <dbReference type="ARBA" id="ARBA00049360"/>
    </source>
</evidence>
<evidence type="ECO:0000256" key="15">
    <source>
        <dbReference type="ARBA" id="ARBA00022842"/>
    </source>
</evidence>
<dbReference type="InterPro" id="IPR017407">
    <property type="entry name" value="Ser/Thr_kinase_Rio1"/>
</dbReference>
<gene>
    <name evidence="25" type="ORF">KC19_8G164400</name>
</gene>
<feature type="binding site" evidence="21">
    <location>
        <position position="177"/>
    </location>
    <ligand>
        <name>ATP</name>
        <dbReference type="ChEBI" id="CHEBI:30616"/>
    </ligand>
</feature>
<reference evidence="25" key="1">
    <citation type="submission" date="2020-06" db="EMBL/GenBank/DDBJ databases">
        <title>WGS assembly of Ceratodon purpureus strain R40.</title>
        <authorList>
            <person name="Carey S.B."/>
            <person name="Jenkins J."/>
            <person name="Shu S."/>
            <person name="Lovell J.T."/>
            <person name="Sreedasyam A."/>
            <person name="Maumus F."/>
            <person name="Tiley G.P."/>
            <person name="Fernandez-Pozo N."/>
            <person name="Barry K."/>
            <person name="Chen C."/>
            <person name="Wang M."/>
            <person name="Lipzen A."/>
            <person name="Daum C."/>
            <person name="Saski C.A."/>
            <person name="Payton A.C."/>
            <person name="Mcbreen J.C."/>
            <person name="Conrad R.E."/>
            <person name="Kollar L.M."/>
            <person name="Olsson S."/>
            <person name="Huttunen S."/>
            <person name="Landis J.B."/>
            <person name="Wickett N.J."/>
            <person name="Johnson M.G."/>
            <person name="Rensing S.A."/>
            <person name="Grimwood J."/>
            <person name="Schmutz J."/>
            <person name="Mcdaniel S.F."/>
        </authorList>
    </citation>
    <scope>NUCLEOTIDE SEQUENCE</scope>
    <source>
        <strain evidence="25">R40</strain>
    </source>
</reference>
<feature type="region of interest" description="Disordered" evidence="23">
    <location>
        <begin position="371"/>
        <end position="533"/>
    </location>
</feature>
<evidence type="ECO:0000313" key="25">
    <source>
        <dbReference type="EMBL" id="KAG0565101.1"/>
    </source>
</evidence>
<dbReference type="AlphaFoldDB" id="A0A8T0GZ51"/>
<feature type="compositionally biased region" description="Acidic residues" evidence="23">
    <location>
        <begin position="387"/>
        <end position="403"/>
    </location>
</feature>
<keyword evidence="6" id="KW-0963">Cytoplasm</keyword>
<evidence type="ECO:0000256" key="2">
    <source>
        <dbReference type="ARBA" id="ARBA00004496"/>
    </source>
</evidence>
<feature type="binding site" evidence="22">
    <location>
        <position position="226"/>
    </location>
    <ligand>
        <name>Mg(2+)</name>
        <dbReference type="ChEBI" id="CHEBI:18420"/>
    </ligand>
</feature>
<keyword evidence="15" id="KW-0460">Magnesium</keyword>
<dbReference type="EC" id="2.7.11.1" evidence="4 19"/>
<feature type="compositionally biased region" description="Acidic residues" evidence="23">
    <location>
        <begin position="456"/>
        <end position="480"/>
    </location>
</feature>
<feature type="binding site" evidence="22">
    <location>
        <position position="238"/>
    </location>
    <ligand>
        <name>Mg(2+)</name>
        <dbReference type="ChEBI" id="CHEBI:18420"/>
    </ligand>
</feature>
<feature type="domain" description="RIO kinase" evidence="24">
    <location>
        <begin position="48"/>
        <end position="284"/>
    </location>
</feature>
<evidence type="ECO:0000256" key="22">
    <source>
        <dbReference type="PIRSR" id="PIRSR038147-3"/>
    </source>
</evidence>
<comment type="caution">
    <text evidence="25">The sequence shown here is derived from an EMBL/GenBank/DDBJ whole genome shotgun (WGS) entry which is preliminary data.</text>
</comment>
<feature type="compositionally biased region" description="Basic residues" evidence="23">
    <location>
        <begin position="496"/>
        <end position="533"/>
    </location>
</feature>
<keyword evidence="13" id="KW-0378">Hydrolase</keyword>
<evidence type="ECO:0000256" key="5">
    <source>
        <dbReference type="ARBA" id="ARBA00016038"/>
    </source>
</evidence>
<feature type="active site" description="Proton acceptor" evidence="20">
    <location>
        <position position="221"/>
    </location>
</feature>
<dbReference type="PIRSF" id="PIRSF038147">
    <property type="entry name" value="Ser/Thr_PK_RIO1"/>
    <property type="match status" value="1"/>
</dbReference>
<dbReference type="Gene3D" id="1.10.510.10">
    <property type="entry name" value="Transferase(Phosphotransferase) domain 1"/>
    <property type="match status" value="1"/>
</dbReference>
<dbReference type="InterPro" id="IPR018934">
    <property type="entry name" value="RIO_dom"/>
</dbReference>
<dbReference type="InterPro" id="IPR051272">
    <property type="entry name" value="RIO-type_Ser/Thr_kinase"/>
</dbReference>
<feature type="binding site" evidence="21">
    <location>
        <position position="175"/>
    </location>
    <ligand>
        <name>ATP</name>
        <dbReference type="ChEBI" id="CHEBI:30616"/>
    </ligand>
</feature>